<dbReference type="PROSITE" id="PS51826">
    <property type="entry name" value="PSBD"/>
    <property type="match status" value="1"/>
</dbReference>
<dbReference type="Pfam" id="PF02817">
    <property type="entry name" value="E3_binding"/>
    <property type="match status" value="1"/>
</dbReference>
<comment type="similarity">
    <text evidence="2 6">Belongs to the 2-oxoacid dehydrogenase family.</text>
</comment>
<evidence type="ECO:0000313" key="11">
    <source>
        <dbReference type="Proteomes" id="UP000076021"/>
    </source>
</evidence>
<dbReference type="InterPro" id="IPR003016">
    <property type="entry name" value="2-oxoA_DH_lipoyl-BS"/>
</dbReference>
<dbReference type="SUPFAM" id="SSF47005">
    <property type="entry name" value="Peripheral subunit-binding domain of 2-oxo acid dehydrogenase complex"/>
    <property type="match status" value="1"/>
</dbReference>
<accession>A0A143HBL0</accession>
<evidence type="ECO:0000256" key="5">
    <source>
        <dbReference type="ARBA" id="ARBA00023315"/>
    </source>
</evidence>
<dbReference type="CDD" id="cd06849">
    <property type="entry name" value="lipoyl_domain"/>
    <property type="match status" value="1"/>
</dbReference>
<dbReference type="Proteomes" id="UP000076021">
    <property type="component" value="Chromosome"/>
</dbReference>
<dbReference type="RefSeq" id="WP_066786721.1">
    <property type="nucleotide sequence ID" value="NZ_CP014806.1"/>
</dbReference>
<keyword evidence="5 6" id="KW-0012">Acyltransferase</keyword>
<gene>
    <name evidence="10" type="ORF">ATY39_05015</name>
</gene>
<dbReference type="EMBL" id="CP014806">
    <property type="protein sequence ID" value="AMW98865.1"/>
    <property type="molecule type" value="Genomic_DNA"/>
</dbReference>
<feature type="region of interest" description="Disordered" evidence="7">
    <location>
        <begin position="84"/>
        <end position="111"/>
    </location>
</feature>
<organism evidence="10 11">
    <name type="scientific">Rummeliibacillus stabekisii</name>
    <dbReference type="NCBI Taxonomy" id="241244"/>
    <lineage>
        <taxon>Bacteria</taxon>
        <taxon>Bacillati</taxon>
        <taxon>Bacillota</taxon>
        <taxon>Bacilli</taxon>
        <taxon>Bacillales</taxon>
        <taxon>Caryophanaceae</taxon>
        <taxon>Rummeliibacillus</taxon>
    </lineage>
</organism>
<evidence type="ECO:0000256" key="7">
    <source>
        <dbReference type="SAM" id="MobiDB-lite"/>
    </source>
</evidence>
<dbReference type="KEGG" id="rst:ATY39_05015"/>
<dbReference type="InterPro" id="IPR023213">
    <property type="entry name" value="CAT-like_dom_sf"/>
</dbReference>
<reference evidence="11" key="2">
    <citation type="submission" date="2016-03" db="EMBL/GenBank/DDBJ databases">
        <authorList>
            <person name="Seldin L."/>
        </authorList>
    </citation>
    <scope>NUCLEOTIDE SEQUENCE [LARGE SCALE GENOMIC DNA]</scope>
    <source>
        <strain evidence="11">PP9</strain>
    </source>
</reference>
<dbReference type="AlphaFoldDB" id="A0A143HBL0"/>
<feature type="region of interest" description="Disordered" evidence="7">
    <location>
        <begin position="150"/>
        <end position="188"/>
    </location>
</feature>
<keyword evidence="11" id="KW-1185">Reference proteome</keyword>
<evidence type="ECO:0000259" key="9">
    <source>
        <dbReference type="PROSITE" id="PS51826"/>
    </source>
</evidence>
<feature type="domain" description="Peripheral subunit-binding (PSBD)" evidence="9">
    <location>
        <begin position="110"/>
        <end position="147"/>
    </location>
</feature>
<evidence type="ECO:0000256" key="1">
    <source>
        <dbReference type="ARBA" id="ARBA00001938"/>
    </source>
</evidence>
<dbReference type="InterPro" id="IPR036625">
    <property type="entry name" value="E3-bd_dom_sf"/>
</dbReference>
<dbReference type="Pfam" id="PF00198">
    <property type="entry name" value="2-oxoacid_dh"/>
    <property type="match status" value="1"/>
</dbReference>
<dbReference type="OrthoDB" id="9805770at2"/>
<dbReference type="STRING" id="241244.ATY39_05015"/>
<dbReference type="PANTHER" id="PTHR43178">
    <property type="entry name" value="DIHYDROLIPOAMIDE ACETYLTRANSFERASE COMPONENT OF PYRUVATE DEHYDROGENASE COMPLEX"/>
    <property type="match status" value="1"/>
</dbReference>
<dbReference type="EC" id="2.3.1.-" evidence="6"/>
<dbReference type="SUPFAM" id="SSF51230">
    <property type="entry name" value="Single hybrid motif"/>
    <property type="match status" value="1"/>
</dbReference>
<dbReference type="PROSITE" id="PS50968">
    <property type="entry name" value="BIOTINYL_LIPOYL"/>
    <property type="match status" value="1"/>
</dbReference>
<keyword evidence="4 6" id="KW-0450">Lipoyl</keyword>
<dbReference type="GO" id="GO:0031405">
    <property type="term" value="F:lipoic acid binding"/>
    <property type="evidence" value="ECO:0007669"/>
    <property type="project" value="TreeGrafter"/>
</dbReference>
<comment type="cofactor">
    <cofactor evidence="1 6">
        <name>(R)-lipoate</name>
        <dbReference type="ChEBI" id="CHEBI:83088"/>
    </cofactor>
</comment>
<dbReference type="Gene3D" id="4.10.320.10">
    <property type="entry name" value="E3-binding domain"/>
    <property type="match status" value="1"/>
</dbReference>
<dbReference type="PROSITE" id="PS00189">
    <property type="entry name" value="LIPOYL"/>
    <property type="match status" value="1"/>
</dbReference>
<dbReference type="InterPro" id="IPR000089">
    <property type="entry name" value="Biotin_lipoyl"/>
</dbReference>
<evidence type="ECO:0000256" key="3">
    <source>
        <dbReference type="ARBA" id="ARBA00022679"/>
    </source>
</evidence>
<dbReference type="Pfam" id="PF00364">
    <property type="entry name" value="Biotin_lipoyl"/>
    <property type="match status" value="1"/>
</dbReference>
<evidence type="ECO:0000256" key="6">
    <source>
        <dbReference type="RuleBase" id="RU003423"/>
    </source>
</evidence>
<dbReference type="GO" id="GO:0016407">
    <property type="term" value="F:acetyltransferase activity"/>
    <property type="evidence" value="ECO:0007669"/>
    <property type="project" value="TreeGrafter"/>
</dbReference>
<dbReference type="SUPFAM" id="SSF52777">
    <property type="entry name" value="CoA-dependent acyltransferases"/>
    <property type="match status" value="1"/>
</dbReference>
<dbReference type="FunFam" id="3.30.559.10:FF:000007">
    <property type="entry name" value="Dihydrolipoamide acetyltransferase component of pyruvate dehydrogenase complex"/>
    <property type="match status" value="1"/>
</dbReference>
<dbReference type="GO" id="GO:0005737">
    <property type="term" value="C:cytoplasm"/>
    <property type="evidence" value="ECO:0007669"/>
    <property type="project" value="TreeGrafter"/>
</dbReference>
<dbReference type="InterPro" id="IPR050743">
    <property type="entry name" value="2-oxoacid_DH_E2_comp"/>
</dbReference>
<name>A0A143HBL0_9BACL</name>
<evidence type="ECO:0000256" key="2">
    <source>
        <dbReference type="ARBA" id="ARBA00007317"/>
    </source>
</evidence>
<evidence type="ECO:0000313" key="10">
    <source>
        <dbReference type="EMBL" id="AMW98865.1"/>
    </source>
</evidence>
<protein>
    <recommendedName>
        <fullName evidence="6">Dihydrolipoamide acetyltransferase component of pyruvate dehydrogenase complex</fullName>
        <ecNumber evidence="6">2.3.1.-</ecNumber>
    </recommendedName>
</protein>
<dbReference type="InterPro" id="IPR011053">
    <property type="entry name" value="Single_hybrid_motif"/>
</dbReference>
<feature type="domain" description="Lipoyl-binding" evidence="8">
    <location>
        <begin position="3"/>
        <end position="78"/>
    </location>
</feature>
<sequence length="425" mass="46508">MAIEQITMPQLGESVTEGTIEKWLVKPGDEVKKYDTLAEVQTDKVTAELPSSFAGKIIELIANEGDTIAVGKVVCKVEIEGGAAEEKTEAPAPAETKNEESASDQSMKKRYSPAVVRMASEHDIDLNMVEGSGTSGRITRKDLQKIIDSGEMPATKPNPEIEAKPVATPEQPKVQAEPAHVKEEKTYEPTATGDIEIPVSGVRRAIAKNMVNSTQEIPHAWLMMEADVTNLVNYRDSIKGDFKKREGYNITYFAFFVKAVSQALKEFPMMNSQWQGDKIIQKKDINLSIAVATEDALFVPVIKNADDKSVKGIAKEIQELASKVRAGKLKSDDMKGGTFTVNNTGAFGSVQSMGIINHPQAAILQIESIVKRPVIMEGGMFAARDMVNLCLSIDHRILDGLVSGKFLSRVKELLEGYSKDTMSIY</sequence>
<dbReference type="InterPro" id="IPR004167">
    <property type="entry name" value="PSBD"/>
</dbReference>
<evidence type="ECO:0000259" key="8">
    <source>
        <dbReference type="PROSITE" id="PS50968"/>
    </source>
</evidence>
<evidence type="ECO:0000256" key="4">
    <source>
        <dbReference type="ARBA" id="ARBA00022823"/>
    </source>
</evidence>
<dbReference type="Gene3D" id="3.30.559.10">
    <property type="entry name" value="Chloramphenicol acetyltransferase-like domain"/>
    <property type="match status" value="1"/>
</dbReference>
<dbReference type="PANTHER" id="PTHR43178:SF5">
    <property type="entry name" value="LIPOAMIDE ACYLTRANSFERASE COMPONENT OF BRANCHED-CHAIN ALPHA-KETO ACID DEHYDROGENASE COMPLEX, MITOCHONDRIAL"/>
    <property type="match status" value="1"/>
</dbReference>
<keyword evidence="3 6" id="KW-0808">Transferase</keyword>
<proteinExistence type="inferred from homology"/>
<reference evidence="10 11" key="1">
    <citation type="journal article" date="2016" name="Genome Announc.">
        <title>Whole-Genome Sequence of Rummeliibacillus stabekisii Strain PP9 Isolated from Antarctic Soil.</title>
        <authorList>
            <person name="da Mota F.F."/>
            <person name="Vollu R.E."/>
            <person name="Jurelevicius D."/>
            <person name="Seldin L."/>
        </authorList>
    </citation>
    <scope>NUCLEOTIDE SEQUENCE [LARGE SCALE GENOMIC DNA]</scope>
    <source>
        <strain evidence="10 11">PP9</strain>
    </source>
</reference>
<dbReference type="Gene3D" id="2.40.50.100">
    <property type="match status" value="1"/>
</dbReference>
<dbReference type="InterPro" id="IPR001078">
    <property type="entry name" value="2-oxoacid_DH_actylTfrase"/>
</dbReference>